<accession>A0A224YX62</accession>
<dbReference type="Gene3D" id="2.30.42.10">
    <property type="match status" value="1"/>
</dbReference>
<organism evidence="3">
    <name type="scientific">Rhipicephalus zambeziensis</name>
    <dbReference type="NCBI Taxonomy" id="60191"/>
    <lineage>
        <taxon>Eukaryota</taxon>
        <taxon>Metazoa</taxon>
        <taxon>Ecdysozoa</taxon>
        <taxon>Arthropoda</taxon>
        <taxon>Chelicerata</taxon>
        <taxon>Arachnida</taxon>
        <taxon>Acari</taxon>
        <taxon>Parasitiformes</taxon>
        <taxon>Ixodida</taxon>
        <taxon>Ixodoidea</taxon>
        <taxon>Ixodidae</taxon>
        <taxon>Rhipicephalinae</taxon>
        <taxon>Rhipicephalus</taxon>
        <taxon>Rhipicephalus</taxon>
    </lineage>
</organism>
<dbReference type="SUPFAM" id="SSF50156">
    <property type="entry name" value="PDZ domain-like"/>
    <property type="match status" value="1"/>
</dbReference>
<feature type="region of interest" description="Disordered" evidence="1">
    <location>
        <begin position="123"/>
        <end position="144"/>
    </location>
</feature>
<evidence type="ECO:0000256" key="1">
    <source>
        <dbReference type="SAM" id="MobiDB-lite"/>
    </source>
</evidence>
<evidence type="ECO:0000259" key="2">
    <source>
        <dbReference type="PROSITE" id="PS50106"/>
    </source>
</evidence>
<dbReference type="GO" id="GO:0045197">
    <property type="term" value="P:establishment or maintenance of epithelial cell apical/basal polarity"/>
    <property type="evidence" value="ECO:0007669"/>
    <property type="project" value="TreeGrafter"/>
</dbReference>
<feature type="region of interest" description="Disordered" evidence="1">
    <location>
        <begin position="538"/>
        <end position="643"/>
    </location>
</feature>
<feature type="domain" description="PDZ" evidence="2">
    <location>
        <begin position="1"/>
        <end position="76"/>
    </location>
</feature>
<feature type="region of interest" description="Disordered" evidence="1">
    <location>
        <begin position="84"/>
        <end position="103"/>
    </location>
</feature>
<feature type="region of interest" description="Disordered" evidence="1">
    <location>
        <begin position="381"/>
        <end position="492"/>
    </location>
</feature>
<feature type="compositionally biased region" description="Low complexity" evidence="1">
    <location>
        <begin position="132"/>
        <end position="143"/>
    </location>
</feature>
<feature type="compositionally biased region" description="Low complexity" evidence="1">
    <location>
        <begin position="310"/>
        <end position="319"/>
    </location>
</feature>
<feature type="compositionally biased region" description="Basic and acidic residues" evidence="1">
    <location>
        <begin position="565"/>
        <end position="585"/>
    </location>
</feature>
<feature type="compositionally biased region" description="Basic and acidic residues" evidence="1">
    <location>
        <begin position="473"/>
        <end position="492"/>
    </location>
</feature>
<dbReference type="PANTHER" id="PTHR23119:SF44">
    <property type="entry name" value="PROTEIN LAP4"/>
    <property type="match status" value="1"/>
</dbReference>
<feature type="compositionally biased region" description="Basic and acidic residues" evidence="1">
    <location>
        <begin position="381"/>
        <end position="395"/>
    </location>
</feature>
<dbReference type="Pfam" id="PF00595">
    <property type="entry name" value="PDZ"/>
    <property type="match status" value="1"/>
</dbReference>
<dbReference type="CDD" id="cd06701">
    <property type="entry name" value="PDZ4_Scribble-like"/>
    <property type="match status" value="1"/>
</dbReference>
<sequence>MNIKGGVQGHSGNPADPTDESIFISKINTNGAALRDGRLKPGMRIVEVNGLSLLGATHQEAVNILRTAGDTIRLVVCDGYNAATTPGGDSPSQGGSLKAAASVSSIDHEDEVTLALREERLKKERDADSHSLHSFTSVSSQHSGKALATLPVDGKAVALPADSKSVEQRVMEVVRAAEQLVSPALAAAATSVTPPATSVPASEQKTTTVIMTKKSVSHPPASAAATLVRSDRPQVSPPPPPSTSTSSAPSTLRHHVPPPPHSGDDVFLPPSPPRDDRTGGGGGGGSPMENGGTLPPSSVSSLPPEPSQPSKPSKLSLGPKPVPPPKPKKLQGLVTEPESLTFIEKKHHFESMQQQQGSLHSTQAVEAKRFSFLSENELQKLREEQESKHDGRWSRQEGSCEEEEVDEEEEEADDDVDMPPISAQHMAATEVDSPMSVETEPVRQVPIPAVRTLKTERRLQERQLQQPGEEKDEETHHLDLTDAEQRALEAEKRAAWRQARMKSLEEDAVQAQAMLARMTEGVEARPVSPIFKAVDINIDEAAEQQTPREQTSRDAYDDENSNNLEHPEPDSDREQSLGHKIETTTEKILSLELHGRHQDATNDNGNCDDEAGGDEGDLPSPTSDQGPGPALAKKKKRRRSKRR</sequence>
<dbReference type="GO" id="GO:0045211">
    <property type="term" value="C:postsynaptic membrane"/>
    <property type="evidence" value="ECO:0007669"/>
    <property type="project" value="TreeGrafter"/>
</dbReference>
<feature type="compositionally biased region" description="Polar residues" evidence="1">
    <location>
        <begin position="351"/>
        <end position="363"/>
    </location>
</feature>
<dbReference type="GO" id="GO:0043113">
    <property type="term" value="P:receptor clustering"/>
    <property type="evidence" value="ECO:0007669"/>
    <property type="project" value="TreeGrafter"/>
</dbReference>
<dbReference type="GO" id="GO:0098887">
    <property type="term" value="P:neurotransmitter receptor transport, endosome to postsynaptic membrane"/>
    <property type="evidence" value="ECO:0007669"/>
    <property type="project" value="TreeGrafter"/>
</dbReference>
<dbReference type="PANTHER" id="PTHR23119">
    <property type="entry name" value="DISCS LARGE"/>
    <property type="match status" value="1"/>
</dbReference>
<dbReference type="GO" id="GO:0014069">
    <property type="term" value="C:postsynaptic density"/>
    <property type="evidence" value="ECO:0007669"/>
    <property type="project" value="TreeGrafter"/>
</dbReference>
<dbReference type="InterPro" id="IPR036034">
    <property type="entry name" value="PDZ_sf"/>
</dbReference>
<name>A0A224YX62_9ACAR</name>
<feature type="compositionally biased region" description="Basic residues" evidence="1">
    <location>
        <begin position="632"/>
        <end position="643"/>
    </location>
</feature>
<proteinExistence type="predicted"/>
<feature type="region of interest" description="Disordered" evidence="1">
    <location>
        <begin position="211"/>
        <end position="363"/>
    </location>
</feature>
<dbReference type="GO" id="GO:0005912">
    <property type="term" value="C:adherens junction"/>
    <property type="evidence" value="ECO:0007669"/>
    <property type="project" value="TreeGrafter"/>
</dbReference>
<dbReference type="EMBL" id="GFPF01011060">
    <property type="protein sequence ID" value="MAA22206.1"/>
    <property type="molecule type" value="Transcribed_RNA"/>
</dbReference>
<dbReference type="GO" id="GO:0098609">
    <property type="term" value="P:cell-cell adhesion"/>
    <property type="evidence" value="ECO:0007669"/>
    <property type="project" value="TreeGrafter"/>
</dbReference>
<dbReference type="PROSITE" id="PS50106">
    <property type="entry name" value="PDZ"/>
    <property type="match status" value="1"/>
</dbReference>
<evidence type="ECO:0000313" key="3">
    <source>
        <dbReference type="EMBL" id="MAA22206.1"/>
    </source>
</evidence>
<feature type="compositionally biased region" description="Acidic residues" evidence="1">
    <location>
        <begin position="399"/>
        <end position="417"/>
    </location>
</feature>
<reference evidence="3" key="1">
    <citation type="journal article" date="2017" name="Parasit. Vectors">
        <title>Sialotranscriptomics of Rhipicephalus zambeziensis reveals intricate expression profiles of secretory proteins and suggests tight temporal transcriptional regulation during blood-feeding.</title>
        <authorList>
            <person name="de Castro M.H."/>
            <person name="de Klerk D."/>
            <person name="Pienaar R."/>
            <person name="Rees D.J.G."/>
            <person name="Mans B.J."/>
        </authorList>
    </citation>
    <scope>NUCLEOTIDE SEQUENCE</scope>
    <source>
        <tissue evidence="3">Salivary glands</tissue>
    </source>
</reference>
<feature type="compositionally biased region" description="Acidic residues" evidence="1">
    <location>
        <begin position="606"/>
        <end position="617"/>
    </location>
</feature>
<dbReference type="SMART" id="SM00228">
    <property type="entry name" value="PDZ"/>
    <property type="match status" value="1"/>
</dbReference>
<dbReference type="GO" id="GO:0016323">
    <property type="term" value="C:basolateral plasma membrane"/>
    <property type="evidence" value="ECO:0007669"/>
    <property type="project" value="TreeGrafter"/>
</dbReference>
<dbReference type="GO" id="GO:0019901">
    <property type="term" value="F:protein kinase binding"/>
    <property type="evidence" value="ECO:0007669"/>
    <property type="project" value="TreeGrafter"/>
</dbReference>
<protein>
    <submittedName>
        <fullName evidence="3">Protein scribble</fullName>
    </submittedName>
</protein>
<dbReference type="InterPro" id="IPR050614">
    <property type="entry name" value="Synaptic_Scaffolding_LAP-MAGUK"/>
</dbReference>
<feature type="region of interest" description="Disordered" evidence="1">
    <location>
        <begin position="1"/>
        <end position="21"/>
    </location>
</feature>
<dbReference type="AlphaFoldDB" id="A0A224YX62"/>
<dbReference type="InterPro" id="IPR001478">
    <property type="entry name" value="PDZ"/>
</dbReference>
<dbReference type="GO" id="GO:0098968">
    <property type="term" value="P:neurotransmitter receptor transport postsynaptic membrane to endosome"/>
    <property type="evidence" value="ECO:0007669"/>
    <property type="project" value="TreeGrafter"/>
</dbReference>